<geneLocation type="mitochondrion" evidence="2"/>
<feature type="transmembrane region" description="Helical" evidence="1">
    <location>
        <begin position="61"/>
        <end position="88"/>
    </location>
</feature>
<evidence type="ECO:0000256" key="1">
    <source>
        <dbReference type="SAM" id="Phobius"/>
    </source>
</evidence>
<organism evidence="2 3">
    <name type="scientific">Paragonimus westermani</name>
    <dbReference type="NCBI Taxonomy" id="34504"/>
    <lineage>
        <taxon>Eukaryota</taxon>
        <taxon>Metazoa</taxon>
        <taxon>Spiralia</taxon>
        <taxon>Lophotrochozoa</taxon>
        <taxon>Platyhelminthes</taxon>
        <taxon>Trematoda</taxon>
        <taxon>Digenea</taxon>
        <taxon>Plagiorchiida</taxon>
        <taxon>Troglotremata</taxon>
        <taxon>Troglotrematidae</taxon>
        <taxon>Paragonimus</taxon>
    </lineage>
</organism>
<keyword evidence="1" id="KW-0472">Membrane</keyword>
<protein>
    <submittedName>
        <fullName evidence="2">ND2</fullName>
    </submittedName>
</protein>
<keyword evidence="2" id="KW-0496">Mitochondrion</keyword>
<sequence length="288" mass="32177">MGGYFLGLVSIAGVIFFSSCLFLSDSMSMFWLFLELSALSLVPSFFLRLGSGVLEALFNYLVVSSISSSLMICGFFYDSLLFLCFLGLSMKFGVFPFQGWIYKVLLSSGWLVVWGFSVFLKIPFLFICFFLSSGGVPFLNVACVLSFFFLSALFWCYSYSWCHCWCHMMLSSSVVLVAMSVEGSGDALFYLFVVYTLWGSAVLLFLGYLEDWGLSGVGAYFVFLVLLVSLPLSVSVFYKVWLAVSVFFCYLPVFVAWCLYSVSEQLFLISYLVKESVSCETYGGASLG</sequence>
<evidence type="ECO:0000313" key="3">
    <source>
        <dbReference type="Proteomes" id="UP000324629"/>
    </source>
</evidence>
<gene>
    <name evidence="2" type="ORF">DEA37_0036039</name>
</gene>
<keyword evidence="1" id="KW-0812">Transmembrane</keyword>
<keyword evidence="3" id="KW-1185">Reference proteome</keyword>
<feature type="transmembrane region" description="Helical" evidence="1">
    <location>
        <begin position="109"/>
        <end position="132"/>
    </location>
</feature>
<comment type="caution">
    <text evidence="2">The sequence shown here is derived from an EMBL/GenBank/DDBJ whole genome shotgun (WGS) entry which is preliminary data.</text>
</comment>
<dbReference type="AlphaFoldDB" id="A0A5J4N281"/>
<evidence type="ECO:0000313" key="2">
    <source>
        <dbReference type="EMBL" id="KAA3669752.1"/>
    </source>
</evidence>
<name>A0A5J4N281_9TREM</name>
<feature type="transmembrane region" description="Helical" evidence="1">
    <location>
        <begin position="240"/>
        <end position="260"/>
    </location>
</feature>
<feature type="transmembrane region" description="Helical" evidence="1">
    <location>
        <begin position="6"/>
        <end position="23"/>
    </location>
</feature>
<dbReference type="EMBL" id="QNGE01030456">
    <property type="protein sequence ID" value="KAA3669752.1"/>
    <property type="molecule type" value="Genomic_DNA"/>
</dbReference>
<proteinExistence type="predicted"/>
<reference evidence="2 3" key="1">
    <citation type="journal article" date="2019" name="Gigascience">
        <title>Whole-genome sequence of the oriental lung fluke Paragonimus westermani.</title>
        <authorList>
            <person name="Oey H."/>
            <person name="Zakrzewski M."/>
            <person name="Narain K."/>
            <person name="Devi K.R."/>
            <person name="Agatsuma T."/>
            <person name="Nawaratna S."/>
            <person name="Gobert G.N."/>
            <person name="Jones M.K."/>
            <person name="Ragan M.A."/>
            <person name="McManus D.P."/>
            <person name="Krause L."/>
        </authorList>
    </citation>
    <scope>NUCLEOTIDE SEQUENCE [LARGE SCALE GENOMIC DNA]</scope>
    <source>
        <strain evidence="2 3">IND2009</strain>
    </source>
</reference>
<accession>A0A5J4N281</accession>
<feature type="transmembrane region" description="Helical" evidence="1">
    <location>
        <begin position="138"/>
        <end position="157"/>
    </location>
</feature>
<feature type="transmembrane region" description="Helical" evidence="1">
    <location>
        <begin position="216"/>
        <end position="234"/>
    </location>
</feature>
<dbReference type="Proteomes" id="UP000324629">
    <property type="component" value="Mitochondrion MT"/>
</dbReference>
<feature type="transmembrane region" description="Helical" evidence="1">
    <location>
        <begin position="187"/>
        <end position="209"/>
    </location>
</feature>
<keyword evidence="1" id="KW-1133">Transmembrane helix</keyword>